<comment type="caution">
    <text evidence="1">The sequence shown here is derived from an EMBL/GenBank/DDBJ whole genome shotgun (WGS) entry which is preliminary data.</text>
</comment>
<dbReference type="Proteomes" id="UP001358586">
    <property type="component" value="Chromosome 7"/>
</dbReference>
<evidence type="ECO:0000313" key="1">
    <source>
        <dbReference type="EMBL" id="KAK5818828.1"/>
    </source>
</evidence>
<evidence type="ECO:0000313" key="2">
    <source>
        <dbReference type="Proteomes" id="UP001358586"/>
    </source>
</evidence>
<name>A0ABR0PCA3_GOSAR</name>
<dbReference type="EMBL" id="JARKNE010000007">
    <property type="protein sequence ID" value="KAK5818828.1"/>
    <property type="molecule type" value="Genomic_DNA"/>
</dbReference>
<accession>A0ABR0PCA3</accession>
<keyword evidence="2" id="KW-1185">Reference proteome</keyword>
<sequence>MEGLKLDLPRRNISLSVMSVRNRDASSLIILNGRRTGLANKNTRFMLLLEVMRIHPMIKIKK</sequence>
<organism evidence="1 2">
    <name type="scientific">Gossypium arboreum</name>
    <name type="common">Tree cotton</name>
    <name type="synonym">Gossypium nanking</name>
    <dbReference type="NCBI Taxonomy" id="29729"/>
    <lineage>
        <taxon>Eukaryota</taxon>
        <taxon>Viridiplantae</taxon>
        <taxon>Streptophyta</taxon>
        <taxon>Embryophyta</taxon>
        <taxon>Tracheophyta</taxon>
        <taxon>Spermatophyta</taxon>
        <taxon>Magnoliopsida</taxon>
        <taxon>eudicotyledons</taxon>
        <taxon>Gunneridae</taxon>
        <taxon>Pentapetalae</taxon>
        <taxon>rosids</taxon>
        <taxon>malvids</taxon>
        <taxon>Malvales</taxon>
        <taxon>Malvaceae</taxon>
        <taxon>Malvoideae</taxon>
        <taxon>Gossypium</taxon>
    </lineage>
</organism>
<protein>
    <submittedName>
        <fullName evidence="1">Uncharacterized protein</fullName>
    </submittedName>
</protein>
<proteinExistence type="predicted"/>
<gene>
    <name evidence="1" type="ORF">PVK06_023774</name>
</gene>
<reference evidence="1 2" key="1">
    <citation type="submission" date="2023-03" db="EMBL/GenBank/DDBJ databases">
        <title>WGS of Gossypium arboreum.</title>
        <authorList>
            <person name="Yu D."/>
        </authorList>
    </citation>
    <scope>NUCLEOTIDE SEQUENCE [LARGE SCALE GENOMIC DNA]</scope>
    <source>
        <tissue evidence="1">Leaf</tissue>
    </source>
</reference>